<dbReference type="RefSeq" id="WP_105052440.1">
    <property type="nucleotide sequence ID" value="NZ_BMYG01000012.1"/>
</dbReference>
<organism evidence="2 3">
    <name type="scientific">Psychrosphaera saromensis</name>
    <dbReference type="NCBI Taxonomy" id="716813"/>
    <lineage>
        <taxon>Bacteria</taxon>
        <taxon>Pseudomonadati</taxon>
        <taxon>Pseudomonadota</taxon>
        <taxon>Gammaproteobacteria</taxon>
        <taxon>Alteromonadales</taxon>
        <taxon>Pseudoalteromonadaceae</taxon>
        <taxon>Psychrosphaera</taxon>
    </lineage>
</organism>
<keyword evidence="1" id="KW-0732">Signal</keyword>
<reference evidence="2 3" key="1">
    <citation type="submission" date="2016-12" db="EMBL/GenBank/DDBJ databases">
        <title>Diversity of luminous bacteria.</title>
        <authorList>
            <person name="Yoshizawa S."/>
            <person name="Kogure K."/>
        </authorList>
    </citation>
    <scope>NUCLEOTIDE SEQUENCE [LARGE SCALE GENOMIC DNA]</scope>
    <source>
        <strain evidence="2 3">SA4-48</strain>
    </source>
</reference>
<comment type="caution">
    <text evidence="2">The sequence shown here is derived from an EMBL/GenBank/DDBJ whole genome shotgun (WGS) entry which is preliminary data.</text>
</comment>
<dbReference type="AlphaFoldDB" id="A0A2S7UVF0"/>
<proteinExistence type="predicted"/>
<protein>
    <submittedName>
        <fullName evidence="2">Uncharacterized protein</fullName>
    </submittedName>
</protein>
<evidence type="ECO:0000256" key="1">
    <source>
        <dbReference type="SAM" id="SignalP"/>
    </source>
</evidence>
<accession>A0A2S7UVF0</accession>
<feature type="signal peptide" evidence="1">
    <location>
        <begin position="1"/>
        <end position="19"/>
    </location>
</feature>
<evidence type="ECO:0000313" key="2">
    <source>
        <dbReference type="EMBL" id="PQJ53937.1"/>
    </source>
</evidence>
<dbReference type="Proteomes" id="UP000239007">
    <property type="component" value="Unassembled WGS sequence"/>
</dbReference>
<dbReference type="EMBL" id="MSCH01000003">
    <property type="protein sequence ID" value="PQJ53937.1"/>
    <property type="molecule type" value="Genomic_DNA"/>
</dbReference>
<sequence length="127" mass="13887">MKKTYLILALTFSCSSALAANENELEQKLPLTFKIATNPQKSGLCIAANSVLGNEISDFRESSKQINSVLWAVVEEKQGKAKADITEQIANEHASAMKYNIDWTISQMKSNGCSEVNREISAFLGGN</sequence>
<evidence type="ECO:0000313" key="3">
    <source>
        <dbReference type="Proteomes" id="UP000239007"/>
    </source>
</evidence>
<gene>
    <name evidence="2" type="ORF">BTO11_09875</name>
</gene>
<keyword evidence="3" id="KW-1185">Reference proteome</keyword>
<feature type="chain" id="PRO_5015591310" evidence="1">
    <location>
        <begin position="20"/>
        <end position="127"/>
    </location>
</feature>
<name>A0A2S7UVF0_9GAMM</name>